<accession>A0A1W9ZBZ6</accession>
<organism evidence="5 6">
    <name type="scientific">Mycobacterium angelicum</name>
    <dbReference type="NCBI Taxonomy" id="470074"/>
    <lineage>
        <taxon>Bacteria</taxon>
        <taxon>Bacillati</taxon>
        <taxon>Actinomycetota</taxon>
        <taxon>Actinomycetes</taxon>
        <taxon>Mycobacteriales</taxon>
        <taxon>Mycobacteriaceae</taxon>
        <taxon>Mycobacterium</taxon>
    </lineage>
</organism>
<dbReference type="Pfam" id="PF18878">
    <property type="entry name" value="PPE-PPW"/>
    <property type="match status" value="1"/>
</dbReference>
<evidence type="ECO:0000313" key="6">
    <source>
        <dbReference type="Proteomes" id="UP000192284"/>
    </source>
</evidence>
<dbReference type="Pfam" id="PF00823">
    <property type="entry name" value="PPE"/>
    <property type="match status" value="1"/>
</dbReference>
<feature type="domain" description="PPE-PPW subfamily C-terminal" evidence="4">
    <location>
        <begin position="433"/>
        <end position="477"/>
    </location>
</feature>
<evidence type="ECO:0000259" key="3">
    <source>
        <dbReference type="Pfam" id="PF00823"/>
    </source>
</evidence>
<evidence type="ECO:0000313" key="5">
    <source>
        <dbReference type="EMBL" id="ORA11695.1"/>
    </source>
</evidence>
<dbReference type="OrthoDB" id="4753487at2"/>
<keyword evidence="6" id="KW-1185">Reference proteome</keyword>
<dbReference type="InterPro" id="IPR000030">
    <property type="entry name" value="PPE_dom"/>
</dbReference>
<dbReference type="PANTHER" id="PTHR46766:SF1">
    <property type="entry name" value="GLUTAMINE-RICH PROTEIN 2"/>
    <property type="match status" value="1"/>
</dbReference>
<feature type="region of interest" description="Disordered" evidence="2">
    <location>
        <begin position="382"/>
        <end position="404"/>
    </location>
</feature>
<proteinExistence type="inferred from homology"/>
<name>A0A1W9ZBZ6_MYCAN</name>
<feature type="region of interest" description="Disordered" evidence="2">
    <location>
        <begin position="324"/>
        <end position="346"/>
    </location>
</feature>
<dbReference type="InterPro" id="IPR038332">
    <property type="entry name" value="PPE_sf"/>
</dbReference>
<protein>
    <recommendedName>
        <fullName evidence="7">PPE family protein</fullName>
    </recommendedName>
</protein>
<comment type="similarity">
    <text evidence="1">Belongs to the mycobacterial PPE family.</text>
</comment>
<reference evidence="5 6" key="1">
    <citation type="submission" date="2017-02" db="EMBL/GenBank/DDBJ databases">
        <title>The new phylogeny of genus Mycobacterium.</title>
        <authorList>
            <person name="Tortoli E."/>
            <person name="Trovato A."/>
            <person name="Cirillo D.M."/>
        </authorList>
    </citation>
    <scope>NUCLEOTIDE SEQUENCE [LARGE SCALE GENOMIC DNA]</scope>
    <source>
        <strain evidence="5 6">DSM 45057</strain>
    </source>
</reference>
<dbReference type="InterPro" id="IPR043641">
    <property type="entry name" value="PPE-PPW_C"/>
</dbReference>
<evidence type="ECO:0000256" key="1">
    <source>
        <dbReference type="ARBA" id="ARBA00010652"/>
    </source>
</evidence>
<dbReference type="EMBL" id="MVHE01000078">
    <property type="protein sequence ID" value="ORA11695.1"/>
    <property type="molecule type" value="Genomic_DNA"/>
</dbReference>
<dbReference type="SUPFAM" id="SSF140459">
    <property type="entry name" value="PE/PPE dimer-like"/>
    <property type="match status" value="1"/>
</dbReference>
<dbReference type="GO" id="GO:0052572">
    <property type="term" value="P:response to host immune response"/>
    <property type="evidence" value="ECO:0007669"/>
    <property type="project" value="TreeGrafter"/>
</dbReference>
<feature type="domain" description="PPE" evidence="3">
    <location>
        <begin position="1"/>
        <end position="159"/>
    </location>
</feature>
<evidence type="ECO:0000256" key="2">
    <source>
        <dbReference type="SAM" id="MobiDB-lite"/>
    </source>
</evidence>
<comment type="caution">
    <text evidence="5">The sequence shown here is derived from an EMBL/GenBank/DDBJ whole genome shotgun (WGS) entry which is preliminary data.</text>
</comment>
<dbReference type="Gene3D" id="1.20.1260.20">
    <property type="entry name" value="PPE superfamily"/>
    <property type="match status" value="1"/>
</dbReference>
<evidence type="ECO:0008006" key="7">
    <source>
        <dbReference type="Google" id="ProtNLM"/>
    </source>
</evidence>
<sequence>MALPPEVHSALLSTGPGPGPLLAAADTWTALSGEYHTAAAELTAVLADAQQVWEGPTAARYVAAHVPYLEWLALAGALSGEEAARHGMVAAAYTAALAAMPTLAELAANHAVHGVLLATNFFGINTIPIAVNEADYARMWTQAATTMSTYQATTEAAQAAGGGGGGGFQLPTPAEIWAMIFGADGRRYPGQGQPTWSALEYLQNLPNFISGNQQALSYLFTNLPQVLTNPSQLPALVSYFFAWQTFRAVNWTLRTLRFLVQTAPLLLPIALNLAAANLGGLAGLSGLAAVPTPALVPTPGPMPAVPAPEVPAMLAPPVLTSAPTPAPAPAVTPAGPAPAPPPAPPAPIPSVDGFAYLVGGPGPGFGSALGARITAEQSAPDRAAAAAGISTASRDRQARAGRQRRATIDRGYRYEYLQLDDEPAGRCAPSVLGAGPMGFAGTQTAGAAAPLPPAGLTTLAGDTFGSGPVVPMLPDTWNEMKGNA</sequence>
<dbReference type="Proteomes" id="UP000192284">
    <property type="component" value="Unassembled WGS sequence"/>
</dbReference>
<evidence type="ECO:0000259" key="4">
    <source>
        <dbReference type="Pfam" id="PF18878"/>
    </source>
</evidence>
<dbReference type="AlphaFoldDB" id="A0A1W9ZBZ6"/>
<dbReference type="PANTHER" id="PTHR46766">
    <property type="entry name" value="GLUTAMINE-RICH PROTEIN 2"/>
    <property type="match status" value="1"/>
</dbReference>
<gene>
    <name evidence="5" type="ORF">BST12_25590</name>
</gene>